<accession>A0A931HXA6</accession>
<proteinExistence type="predicted"/>
<gene>
    <name evidence="1" type="ORF">H0267_14145</name>
</gene>
<comment type="caution">
    <text evidence="1">The sequence shown here is derived from an EMBL/GenBank/DDBJ whole genome shotgun (WGS) entry which is preliminary data.</text>
</comment>
<sequence length="169" mass="18823">MYRFGRQFDYQKALQQALSQMNQGGMIFPGFQNMYPTTGPMTQMPIHPNPSPTMPQDPTGAQNGINISPPPIPSTAINQYQYFLNNPIAIQEHIKKSQGMFYFAVCDNRWAIVFTESPTGAKNVALMYIVGSNQFTGRTMALIPDNITSPTKFIKANFPSGQIADTICF</sequence>
<reference evidence="1 2" key="1">
    <citation type="journal article" date="2005" name="Int. J. Syst. Evol. Microbiol.">
        <title>Halobacillus yeomjeoni sp. nov., isolated from a marine solar saltern in Korea.</title>
        <authorList>
            <person name="Yoon J.H."/>
            <person name="Kang S.J."/>
            <person name="Lee C.H."/>
            <person name="Oh H.W."/>
            <person name="Oh T.K."/>
        </authorList>
    </citation>
    <scope>NUCLEOTIDE SEQUENCE [LARGE SCALE GENOMIC DNA]</scope>
    <source>
        <strain evidence="1 2">KCTC 3957</strain>
    </source>
</reference>
<protein>
    <submittedName>
        <fullName evidence="1">Uncharacterized protein</fullName>
    </submittedName>
</protein>
<organism evidence="1 2">
    <name type="scientific">Halobacillus yeomjeoni</name>
    <dbReference type="NCBI Taxonomy" id="311194"/>
    <lineage>
        <taxon>Bacteria</taxon>
        <taxon>Bacillati</taxon>
        <taxon>Bacillota</taxon>
        <taxon>Bacilli</taxon>
        <taxon>Bacillales</taxon>
        <taxon>Bacillaceae</taxon>
        <taxon>Halobacillus</taxon>
    </lineage>
</organism>
<dbReference type="EMBL" id="JADZSC010000003">
    <property type="protein sequence ID" value="MBH0231365.1"/>
    <property type="molecule type" value="Genomic_DNA"/>
</dbReference>
<evidence type="ECO:0000313" key="1">
    <source>
        <dbReference type="EMBL" id="MBH0231365.1"/>
    </source>
</evidence>
<dbReference type="AlphaFoldDB" id="A0A931HXA6"/>
<dbReference type="RefSeq" id="WP_197317992.1">
    <property type="nucleotide sequence ID" value="NZ_JADZSC010000003.1"/>
</dbReference>
<name>A0A931HXA6_9BACI</name>
<evidence type="ECO:0000313" key="2">
    <source>
        <dbReference type="Proteomes" id="UP000614490"/>
    </source>
</evidence>
<keyword evidence="2" id="KW-1185">Reference proteome</keyword>
<dbReference type="Proteomes" id="UP000614490">
    <property type="component" value="Unassembled WGS sequence"/>
</dbReference>